<dbReference type="SUPFAM" id="SSF57850">
    <property type="entry name" value="RING/U-box"/>
    <property type="match status" value="1"/>
</dbReference>
<organism evidence="18 19">
    <name type="scientific">Basidiobolus ranarum</name>
    <dbReference type="NCBI Taxonomy" id="34480"/>
    <lineage>
        <taxon>Eukaryota</taxon>
        <taxon>Fungi</taxon>
        <taxon>Fungi incertae sedis</taxon>
        <taxon>Zoopagomycota</taxon>
        <taxon>Entomophthoromycotina</taxon>
        <taxon>Basidiobolomycetes</taxon>
        <taxon>Basidiobolales</taxon>
        <taxon>Basidiobolaceae</taxon>
        <taxon>Basidiobolus</taxon>
    </lineage>
</organism>
<dbReference type="Proteomes" id="UP001479436">
    <property type="component" value="Unassembled WGS sequence"/>
</dbReference>
<dbReference type="InterPro" id="IPR039795">
    <property type="entry name" value="LTN1/Rkr1"/>
</dbReference>
<keyword evidence="12 15" id="KW-0833">Ubl conjugation pathway</keyword>
<dbReference type="InterPro" id="IPR001841">
    <property type="entry name" value="Znf_RING"/>
</dbReference>
<evidence type="ECO:0000256" key="4">
    <source>
        <dbReference type="ARBA" id="ARBA00007997"/>
    </source>
</evidence>
<dbReference type="SMART" id="SM00744">
    <property type="entry name" value="RINGv"/>
    <property type="match status" value="1"/>
</dbReference>
<keyword evidence="11 14" id="KW-0863">Zinc-finger</keyword>
<evidence type="ECO:0000259" key="17">
    <source>
        <dbReference type="PROSITE" id="PS50089"/>
    </source>
</evidence>
<protein>
    <recommendedName>
        <fullName evidence="6 15">E3 ubiquitin-protein ligase listerin</fullName>
        <ecNumber evidence="5 15">2.3.2.27</ecNumber>
    </recommendedName>
    <alternativeName>
        <fullName evidence="15">RING-type E3 ubiquitin transferase listerin</fullName>
    </alternativeName>
</protein>
<keyword evidence="9 15" id="KW-0479">Metal-binding</keyword>
<evidence type="ECO:0000256" key="9">
    <source>
        <dbReference type="ARBA" id="ARBA00022723"/>
    </source>
</evidence>
<keyword evidence="13 15" id="KW-0862">Zinc</keyword>
<dbReference type="Pfam" id="PF13639">
    <property type="entry name" value="zf-RING_2"/>
    <property type="match status" value="1"/>
</dbReference>
<evidence type="ECO:0000256" key="7">
    <source>
        <dbReference type="ARBA" id="ARBA00022490"/>
    </source>
</evidence>
<dbReference type="InterPro" id="IPR011016">
    <property type="entry name" value="Znf_RING-CH"/>
</dbReference>
<evidence type="ECO:0000256" key="10">
    <source>
        <dbReference type="ARBA" id="ARBA00022737"/>
    </source>
</evidence>
<dbReference type="InterPro" id="IPR054477">
    <property type="entry name" value="LTN1_E3_ligase_6th"/>
</dbReference>
<dbReference type="Pfam" id="PF22958">
    <property type="entry name" value="Ltn1_1st"/>
    <property type="match status" value="1"/>
</dbReference>
<dbReference type="PROSITE" id="PS50089">
    <property type="entry name" value="ZF_RING_2"/>
    <property type="match status" value="1"/>
</dbReference>
<dbReference type="EC" id="2.3.2.27" evidence="5 15"/>
<evidence type="ECO:0000313" key="19">
    <source>
        <dbReference type="Proteomes" id="UP001479436"/>
    </source>
</evidence>
<evidence type="ECO:0000313" key="18">
    <source>
        <dbReference type="EMBL" id="KAK9723285.1"/>
    </source>
</evidence>
<evidence type="ECO:0000256" key="3">
    <source>
        <dbReference type="ARBA" id="ARBA00004906"/>
    </source>
</evidence>
<dbReference type="InterPro" id="IPR054478">
    <property type="entry name" value="LTN1_UBC"/>
</dbReference>
<dbReference type="CDD" id="cd16491">
    <property type="entry name" value="RING-CH-C4HC3_LTN1"/>
    <property type="match status" value="1"/>
</dbReference>
<gene>
    <name evidence="18" type="ORF">K7432_002034</name>
</gene>
<feature type="domain" description="RING-type" evidence="17">
    <location>
        <begin position="1626"/>
        <end position="1673"/>
    </location>
</feature>
<keyword evidence="19" id="KW-1185">Reference proteome</keyword>
<evidence type="ECO:0000256" key="15">
    <source>
        <dbReference type="RuleBase" id="RU367090"/>
    </source>
</evidence>
<comment type="similarity">
    <text evidence="4 15">Belongs to the LTN1 family.</text>
</comment>
<dbReference type="EMBL" id="JASJQH010006927">
    <property type="protein sequence ID" value="KAK9723285.1"/>
    <property type="molecule type" value="Genomic_DNA"/>
</dbReference>
<comment type="subcellular location">
    <subcellularLocation>
        <location evidence="2">Cytoplasm</location>
        <location evidence="2">Cytosol</location>
    </subcellularLocation>
</comment>
<evidence type="ECO:0000256" key="12">
    <source>
        <dbReference type="ARBA" id="ARBA00022786"/>
    </source>
</evidence>
<dbReference type="InterPro" id="IPR039804">
    <property type="entry name" value="RING-CH-C4HC3_LTN1"/>
</dbReference>
<evidence type="ECO:0000256" key="13">
    <source>
        <dbReference type="ARBA" id="ARBA00022833"/>
    </source>
</evidence>
<comment type="subunit">
    <text evidence="15">Component of the ribosome quality control complex (RQC).</text>
</comment>
<keyword evidence="7" id="KW-0963">Cytoplasm</keyword>
<feature type="region of interest" description="Disordered" evidence="16">
    <location>
        <begin position="1"/>
        <end position="23"/>
    </location>
</feature>
<keyword evidence="10" id="KW-0677">Repeat</keyword>
<evidence type="ECO:0000256" key="8">
    <source>
        <dbReference type="ARBA" id="ARBA00022679"/>
    </source>
</evidence>
<accession>A0ABR2W8V4</accession>
<comment type="pathway">
    <text evidence="3 15">Protein modification; protein ubiquitination.</text>
</comment>
<reference evidence="18 19" key="1">
    <citation type="submission" date="2023-04" db="EMBL/GenBank/DDBJ databases">
        <title>Genome of Basidiobolus ranarum AG-B5.</title>
        <authorList>
            <person name="Stajich J.E."/>
            <person name="Carter-House D."/>
            <person name="Gryganskyi A."/>
        </authorList>
    </citation>
    <scope>NUCLEOTIDE SEQUENCE [LARGE SCALE GENOMIC DNA]</scope>
    <source>
        <strain evidence="18 19">AG-B5</strain>
    </source>
</reference>
<sequence length="1676" mass="189970">MVKKSNQTQRVKGNLKPTSSSRAAELSATGTFGNLPASTNIGFSHFSTDNNGPEPEFLGGEIGVIFKRLSKRDTTTKLKALEDLETYVKTSDAEILLEAFQAWPKVYSRNSIEIDRRVRATINGIHLLFVQKLKKKIAPTLKEFIGPWVCSFFDPSKDVSRIALESFQTAFPPSKRSEVFGFCQASLLDYITENILEKTPETLSDPRFTSKEDTAAKYGRVISSSFYALGHLLENISPSDLEKLQPKYNHLLDATKMWQFFTHENPLIRRSCYSLIKTVVTNCPALLEVRLEISSAAFLAKVFQDKDTTTHSEMWDAILLYTKAFPQAWVLAGRKKPMLPKLWAFLRAGGYGSISISFPSLIALVAHLPQELIEGKFFEELFNSLWSSLQSGQVDKSNFHTFVDTYCECLYYFLLRFGQTDKAIGDYLIRVQATELITRYLTQEQIGDMSVGVSNLLVKIYSNPKAQELGSEIWKVIEELIINTITSEELPSKSKTDFVTFSKKSVELLVALSRKAQSEQGSSEISQLINNLMMKVLLSSLGMLNQECKHKATLCDGSSRIIQELLPDSLISSDVQNFFTEQFPTLLLKQEELSSVLCDIFIRFIKKLEEATVNTELIIQQHWSNLIDLLLESENSPRQVILLSDLFSKADAIGMQTSICSEKLSKFVVAAFQGFLSEQEPNIATEALVTVCLTHPRQYIGDSEQAEIIRMISERLNEFSELEVHGEHVSKPTEGKIISTLLRILDKSFSQEQFLRDIIDVSDPILINIFRNQFIKHDLDTQNEEDIQKIRNHATECWKSVVKLNSESRISDQKIHLQLTDLLISNLKKALLDPRHTDSPNDFVRKASQILSDIFNGDSGSASPLVESLLFDEAYWNDLGRSFVDAPVNPALRIMDPLLNTLMEANANRTKDTTTPYDIYGLSIFGRVSLFVVELWKEVGHEVVLQSTGERVWLLLQLVMVQVLCKQSFDVRPEDSCQIWTSDSHVAENVYAFHGLIEDISAIIKEFMESVDVELVKDTKWVEQVKGALIRSSPDGVPLDPLGALVYLALQKSHQSGNPQWAKALEQILFILSSHVVLPEQSIDAWLNLIQDTDVLQLHINTKLAILQGLSPVLARSSSIRNIIIDLNEQLSAMVDPSEDALNPFVVSLLTTAMNSQVTIPQHVLTNILKALNRYYANSDKSSTELNTVVAQLLGYMVPQFLEVTVPMWTSILELGSQWITNGSDKDPKDLALKYYALKLILILQDMSEEYTNLKEAWKAVQPKIHSSVLEILIQLETDVPKAPASRYLEILSEIGMEIPLELLLSVSNERLYSLLRVPHESVQKLGYHTLRLVTLENVRETSINLELDMDNELAPAKLPTTLMEHLIHPPSVASYLSGDEEHFIHTCNLFGYLLAWMNMYDHFEESSFQVKSHHVDQLREVDALPKLLVVIFELLGLNGNATFDLSKWRVDSFQVQGLDYQHDFGLQLLAGHVYFRTLMSTPSLVRSWWIESRNRQLNLLVDTYTEKYFSEMIIQEELQQIQRDDVKSQLEDDNMGIRISRTNDVTATYKIDDTSLEMVIRLPTNFPLRQVDVEGTRRVAVTEARWRSWLLAVTSVIVSQNGSILDALTLFKRNISLHFEGVEDCTICYSVVGVIDRSLPTRQCKTCKNKFHSACLFKWFRTSNQSTCPLCRNLF</sequence>
<evidence type="ECO:0000256" key="14">
    <source>
        <dbReference type="PROSITE-ProRule" id="PRU00175"/>
    </source>
</evidence>
<dbReference type="Pfam" id="PF23009">
    <property type="entry name" value="UBC_like"/>
    <property type="match status" value="1"/>
</dbReference>
<evidence type="ECO:0000256" key="2">
    <source>
        <dbReference type="ARBA" id="ARBA00004514"/>
    </source>
</evidence>
<dbReference type="Gene3D" id="3.30.40.10">
    <property type="entry name" value="Zinc/RING finger domain, C3HC4 (zinc finger)"/>
    <property type="match status" value="1"/>
</dbReference>
<dbReference type="InterPro" id="IPR013083">
    <property type="entry name" value="Znf_RING/FYVE/PHD"/>
</dbReference>
<name>A0ABR2W8V4_9FUNG</name>
<comment type="caution">
    <text evidence="18">The sequence shown here is derived from an EMBL/GenBank/DDBJ whole genome shotgun (WGS) entry which is preliminary data.</text>
</comment>
<dbReference type="SUPFAM" id="SSF48371">
    <property type="entry name" value="ARM repeat"/>
    <property type="match status" value="1"/>
</dbReference>
<dbReference type="Pfam" id="PF22999">
    <property type="entry name" value="LTN1_E3_ligase_6th"/>
    <property type="match status" value="1"/>
</dbReference>
<evidence type="ECO:0000256" key="16">
    <source>
        <dbReference type="SAM" id="MobiDB-lite"/>
    </source>
</evidence>
<evidence type="ECO:0000256" key="5">
    <source>
        <dbReference type="ARBA" id="ARBA00012483"/>
    </source>
</evidence>
<keyword evidence="8 15" id="KW-0808">Transferase</keyword>
<dbReference type="PANTHER" id="PTHR12389:SF0">
    <property type="entry name" value="E3 UBIQUITIN-PROTEIN LIGASE LISTERIN"/>
    <property type="match status" value="1"/>
</dbReference>
<comment type="function">
    <text evidence="15">E3 ubiquitin-protein ligase. Component of the ribosome quality control complex (RQC), a ribosome-associated complex that mediates ubiquitination and extraction of incompletely synthesized nascent chains for proteasomal degradation.</text>
</comment>
<dbReference type="InterPro" id="IPR054476">
    <property type="entry name" value="Ltn1_N"/>
</dbReference>
<evidence type="ECO:0000256" key="6">
    <source>
        <dbReference type="ARBA" id="ARBA00017157"/>
    </source>
</evidence>
<evidence type="ECO:0000256" key="1">
    <source>
        <dbReference type="ARBA" id="ARBA00000900"/>
    </source>
</evidence>
<dbReference type="InterPro" id="IPR016024">
    <property type="entry name" value="ARM-type_fold"/>
</dbReference>
<proteinExistence type="inferred from homology"/>
<dbReference type="PANTHER" id="PTHR12389">
    <property type="entry name" value="ZINC FINGER PROTEIN 294"/>
    <property type="match status" value="1"/>
</dbReference>
<evidence type="ECO:0000256" key="11">
    <source>
        <dbReference type="ARBA" id="ARBA00022771"/>
    </source>
</evidence>
<comment type="catalytic activity">
    <reaction evidence="1 15">
        <text>S-ubiquitinyl-[E2 ubiquitin-conjugating enzyme]-L-cysteine + [acceptor protein]-L-lysine = [E2 ubiquitin-conjugating enzyme]-L-cysteine + N(6)-ubiquitinyl-[acceptor protein]-L-lysine.</text>
        <dbReference type="EC" id="2.3.2.27"/>
    </reaction>
</comment>